<accession>A0A7S4S2L0</accession>
<proteinExistence type="predicted"/>
<reference evidence="1" key="1">
    <citation type="submission" date="2021-01" db="EMBL/GenBank/DDBJ databases">
        <authorList>
            <person name="Corre E."/>
            <person name="Pelletier E."/>
            <person name="Niang G."/>
            <person name="Scheremetjew M."/>
            <person name="Finn R."/>
            <person name="Kale V."/>
            <person name="Holt S."/>
            <person name="Cochrane G."/>
            <person name="Meng A."/>
            <person name="Brown T."/>
            <person name="Cohen L."/>
        </authorList>
    </citation>
    <scope>NUCLEOTIDE SEQUENCE</scope>
    <source>
        <strain evidence="1">GSO104</strain>
    </source>
</reference>
<evidence type="ECO:0000313" key="1">
    <source>
        <dbReference type="EMBL" id="CAE4630634.1"/>
    </source>
</evidence>
<sequence length="135" mass="15265">MPMLCVACARVPPKYDTSLREYSDTDKTTLALLFFKLEKKDLCVCVFVVAKTYRSVQHNSGDEPLSFCHIYLSQAFLSLFVVYIVKNGAICCARFTVSQKKKSTQDTTRNEAHQDATSVTRPTFSCICFHAITIF</sequence>
<organism evidence="1">
    <name type="scientific">Ditylum brightwellii</name>
    <dbReference type="NCBI Taxonomy" id="49249"/>
    <lineage>
        <taxon>Eukaryota</taxon>
        <taxon>Sar</taxon>
        <taxon>Stramenopiles</taxon>
        <taxon>Ochrophyta</taxon>
        <taxon>Bacillariophyta</taxon>
        <taxon>Mediophyceae</taxon>
        <taxon>Lithodesmiophycidae</taxon>
        <taxon>Lithodesmiales</taxon>
        <taxon>Lithodesmiaceae</taxon>
        <taxon>Ditylum</taxon>
    </lineage>
</organism>
<protein>
    <submittedName>
        <fullName evidence="1">Uncharacterized protein</fullName>
    </submittedName>
</protein>
<dbReference type="EMBL" id="HBNS01034808">
    <property type="protein sequence ID" value="CAE4630634.1"/>
    <property type="molecule type" value="Transcribed_RNA"/>
</dbReference>
<name>A0A7S4S2L0_9STRA</name>
<dbReference type="AlphaFoldDB" id="A0A7S4S2L0"/>
<gene>
    <name evidence="1" type="ORF">DBRI00130_LOCUS27197</name>
</gene>